<sequence length="313" mass="35071">MKVSIVIPNYNGASLLKKNLPEVLKVSMLADEIIIVDDASTDGSVKGIRNQESGIRNQGLKTKIKLIINNKNLGFAGTVNRGVAEASGDIVVLLNTDVVPKENYLTPFIKHFEDKGVFAVGCLDESVEKEGIVRRGRGLGKFERGFLIHSRGEADKSNTLWISGGSGAFRKEIWIKLGGMSTLYNPFYWEDIDLSYRGVKSGFKILFEPESIVIHRHNEGAIKSKFSDAEIKKIAYRNQLIFVWKNITDPDLLLQHLVLLPYHILQSLIRLDFPFLSGLTSALYKLPEVLSERRKVATQFILKDREVISKAAK</sequence>
<dbReference type="EMBL" id="LBXN01000003">
    <property type="protein sequence ID" value="KKR34307.1"/>
    <property type="molecule type" value="Genomic_DNA"/>
</dbReference>
<reference evidence="5 6" key="1">
    <citation type="journal article" date="2015" name="Nature">
        <title>rRNA introns, odd ribosomes, and small enigmatic genomes across a large radiation of phyla.</title>
        <authorList>
            <person name="Brown C.T."/>
            <person name="Hug L.A."/>
            <person name="Thomas B.C."/>
            <person name="Sharon I."/>
            <person name="Castelle C.J."/>
            <person name="Singh A."/>
            <person name="Wilkins M.J."/>
            <person name="Williams K.H."/>
            <person name="Banfield J.F."/>
        </authorList>
    </citation>
    <scope>NUCLEOTIDE SEQUENCE [LARGE SCALE GENOMIC DNA]</scope>
</reference>
<dbReference type="InterPro" id="IPR029044">
    <property type="entry name" value="Nucleotide-diphossugar_trans"/>
</dbReference>
<keyword evidence="3 5" id="KW-0808">Transferase</keyword>
<dbReference type="Proteomes" id="UP000034539">
    <property type="component" value="Unassembled WGS sequence"/>
</dbReference>
<dbReference type="GO" id="GO:0016757">
    <property type="term" value="F:glycosyltransferase activity"/>
    <property type="evidence" value="ECO:0007669"/>
    <property type="project" value="UniProtKB-KW"/>
</dbReference>
<protein>
    <submittedName>
        <fullName evidence="5">Glycosyl transferase, family 2</fullName>
    </submittedName>
</protein>
<proteinExistence type="inferred from homology"/>
<dbReference type="PANTHER" id="PTHR43179:SF12">
    <property type="entry name" value="GALACTOFURANOSYLTRANSFERASE GLFT2"/>
    <property type="match status" value="1"/>
</dbReference>
<dbReference type="InterPro" id="IPR001173">
    <property type="entry name" value="Glyco_trans_2-like"/>
</dbReference>
<comment type="caution">
    <text evidence="5">The sequence shown here is derived from an EMBL/GenBank/DDBJ whole genome shotgun (WGS) entry which is preliminary data.</text>
</comment>
<name>A0A0G0T8W6_9BACT</name>
<evidence type="ECO:0000313" key="5">
    <source>
        <dbReference type="EMBL" id="KKR34307.1"/>
    </source>
</evidence>
<dbReference type="SUPFAM" id="SSF53448">
    <property type="entry name" value="Nucleotide-diphospho-sugar transferases"/>
    <property type="match status" value="1"/>
</dbReference>
<evidence type="ECO:0000256" key="2">
    <source>
        <dbReference type="ARBA" id="ARBA00022676"/>
    </source>
</evidence>
<gene>
    <name evidence="5" type="ORF">UT63_C0003G0023</name>
</gene>
<dbReference type="AlphaFoldDB" id="A0A0G0T8W6"/>
<dbReference type="Pfam" id="PF00535">
    <property type="entry name" value="Glycos_transf_2"/>
    <property type="match status" value="1"/>
</dbReference>
<evidence type="ECO:0000256" key="1">
    <source>
        <dbReference type="ARBA" id="ARBA00006739"/>
    </source>
</evidence>
<dbReference type="Gene3D" id="3.90.550.10">
    <property type="entry name" value="Spore Coat Polysaccharide Biosynthesis Protein SpsA, Chain A"/>
    <property type="match status" value="1"/>
</dbReference>
<feature type="domain" description="Glycosyltransferase 2-like" evidence="4">
    <location>
        <begin position="4"/>
        <end position="172"/>
    </location>
</feature>
<dbReference type="CDD" id="cd04186">
    <property type="entry name" value="GT_2_like_c"/>
    <property type="match status" value="1"/>
</dbReference>
<evidence type="ECO:0000313" key="6">
    <source>
        <dbReference type="Proteomes" id="UP000034539"/>
    </source>
</evidence>
<dbReference type="PANTHER" id="PTHR43179">
    <property type="entry name" value="RHAMNOSYLTRANSFERASE WBBL"/>
    <property type="match status" value="1"/>
</dbReference>
<organism evidence="5 6">
    <name type="scientific">Candidatus Gottesmanbacteria bacterium GW2011_GWC2_39_8</name>
    <dbReference type="NCBI Taxonomy" id="1618450"/>
    <lineage>
        <taxon>Bacteria</taxon>
        <taxon>Candidatus Gottesmaniibacteriota</taxon>
    </lineage>
</organism>
<accession>A0A0G0T8W6</accession>
<keyword evidence="2" id="KW-0328">Glycosyltransferase</keyword>
<evidence type="ECO:0000256" key="3">
    <source>
        <dbReference type="ARBA" id="ARBA00022679"/>
    </source>
</evidence>
<comment type="similarity">
    <text evidence="1">Belongs to the glycosyltransferase 2 family.</text>
</comment>
<evidence type="ECO:0000259" key="4">
    <source>
        <dbReference type="Pfam" id="PF00535"/>
    </source>
</evidence>